<dbReference type="STRING" id="1527607.SAMN05428957_11332"/>
<dbReference type="PANTHER" id="PTHR22946">
    <property type="entry name" value="DIENELACTONE HYDROLASE DOMAIN-CONTAINING PROTEIN-RELATED"/>
    <property type="match status" value="1"/>
</dbReference>
<evidence type="ECO:0000256" key="2">
    <source>
        <dbReference type="SAM" id="SignalP"/>
    </source>
</evidence>
<keyword evidence="1 4" id="KW-0378">Hydrolase</keyword>
<dbReference type="GO" id="GO:0052689">
    <property type="term" value="F:carboxylic ester hydrolase activity"/>
    <property type="evidence" value="ECO:0007669"/>
    <property type="project" value="UniProtKB-ARBA"/>
</dbReference>
<dbReference type="InterPro" id="IPR050261">
    <property type="entry name" value="FrsA_esterase"/>
</dbReference>
<reference evidence="5" key="1">
    <citation type="submission" date="2016-10" db="EMBL/GenBank/DDBJ databases">
        <authorList>
            <person name="Varghese N."/>
            <person name="Submissions S."/>
        </authorList>
    </citation>
    <scope>NUCLEOTIDE SEQUENCE [LARGE SCALE GENOMIC DNA]</scope>
    <source>
        <strain evidence="5">EPL6</strain>
    </source>
</reference>
<dbReference type="Pfam" id="PF01738">
    <property type="entry name" value="DLH"/>
    <property type="match status" value="1"/>
</dbReference>
<dbReference type="InterPro" id="IPR002925">
    <property type="entry name" value="Dienelactn_hydro"/>
</dbReference>
<organism evidence="4 5">
    <name type="scientific">Oryzisolibacter propanilivorax</name>
    <dbReference type="NCBI Taxonomy" id="1527607"/>
    <lineage>
        <taxon>Bacteria</taxon>
        <taxon>Pseudomonadati</taxon>
        <taxon>Pseudomonadota</taxon>
        <taxon>Betaproteobacteria</taxon>
        <taxon>Burkholderiales</taxon>
        <taxon>Comamonadaceae</taxon>
        <taxon>Oryzisolibacter</taxon>
    </lineage>
</organism>
<sequence>MRYTAPNLRHQIARLLALGAACAQVACASGPQRPAAMVPAPTPVAATAAAPSPQFERISVPGPAGVTLTAYWLPAAGEGAHPAVLALHGCGGLYAKGGALSQRFREAAARLHAQGYAVLLPDSFGSRGLHQVCQTRYAERSMHVAERAHDARAALAWLAAQPQVDAQRLGLLGWSNGASTVLAVLEQRRVQPAPGEPPIAGAAVFYPGCGPLERRQATLERVPLLMQLGALDDWTPPQPCIALAQRLQAQGADVSLHVYAGSYHGFDGAGPVRLRTDVPNGPAGGVHQGGNPEARVQSLAALDMFWSGVLRPRERP</sequence>
<feature type="domain" description="Dienelactone hydrolase" evidence="3">
    <location>
        <begin position="80"/>
        <end position="267"/>
    </location>
</feature>
<dbReference type="Gene3D" id="3.40.50.1820">
    <property type="entry name" value="alpha/beta hydrolase"/>
    <property type="match status" value="1"/>
</dbReference>
<protein>
    <submittedName>
        <fullName evidence="4">Dienelactone hydrolase</fullName>
    </submittedName>
</protein>
<dbReference type="OrthoDB" id="1412847at2"/>
<feature type="chain" id="PRO_5011478618" evidence="2">
    <location>
        <begin position="29"/>
        <end position="316"/>
    </location>
</feature>
<dbReference type="PANTHER" id="PTHR22946:SF9">
    <property type="entry name" value="POLYKETIDE TRANSFERASE AF380"/>
    <property type="match status" value="1"/>
</dbReference>
<evidence type="ECO:0000313" key="5">
    <source>
        <dbReference type="Proteomes" id="UP000198552"/>
    </source>
</evidence>
<gene>
    <name evidence="4" type="ORF">SAMN05428957_11332</name>
</gene>
<dbReference type="EMBL" id="FNHP01000013">
    <property type="protein sequence ID" value="SDM72349.1"/>
    <property type="molecule type" value="Genomic_DNA"/>
</dbReference>
<dbReference type="Proteomes" id="UP000198552">
    <property type="component" value="Unassembled WGS sequence"/>
</dbReference>
<name>A0A1G9VJL2_9BURK</name>
<dbReference type="InterPro" id="IPR029058">
    <property type="entry name" value="AB_hydrolase_fold"/>
</dbReference>
<evidence type="ECO:0000259" key="3">
    <source>
        <dbReference type="Pfam" id="PF01738"/>
    </source>
</evidence>
<accession>A0A1G9VJL2</accession>
<dbReference type="RefSeq" id="WP_091572693.1">
    <property type="nucleotide sequence ID" value="NZ_FNHP01000013.1"/>
</dbReference>
<keyword evidence="2" id="KW-0732">Signal</keyword>
<dbReference type="SUPFAM" id="SSF53474">
    <property type="entry name" value="alpha/beta-Hydrolases"/>
    <property type="match status" value="1"/>
</dbReference>
<evidence type="ECO:0000256" key="1">
    <source>
        <dbReference type="ARBA" id="ARBA00022801"/>
    </source>
</evidence>
<dbReference type="AlphaFoldDB" id="A0A1G9VJL2"/>
<evidence type="ECO:0000313" key="4">
    <source>
        <dbReference type="EMBL" id="SDM72349.1"/>
    </source>
</evidence>
<proteinExistence type="predicted"/>
<keyword evidence="5" id="KW-1185">Reference proteome</keyword>
<feature type="signal peptide" evidence="2">
    <location>
        <begin position="1"/>
        <end position="28"/>
    </location>
</feature>